<evidence type="ECO:0000313" key="2">
    <source>
        <dbReference type="EMBL" id="EXM14336.1"/>
    </source>
</evidence>
<proteinExistence type="predicted"/>
<gene>
    <name evidence="2" type="ORF">FOTG_17266</name>
</gene>
<organism evidence="2">
    <name type="scientific">Fusarium oxysporum f. sp. vasinfectum 25433</name>
    <dbReference type="NCBI Taxonomy" id="1089449"/>
    <lineage>
        <taxon>Eukaryota</taxon>
        <taxon>Fungi</taxon>
        <taxon>Dikarya</taxon>
        <taxon>Ascomycota</taxon>
        <taxon>Pezizomycotina</taxon>
        <taxon>Sordariomycetes</taxon>
        <taxon>Hypocreomycetidae</taxon>
        <taxon>Hypocreales</taxon>
        <taxon>Nectriaceae</taxon>
        <taxon>Fusarium</taxon>
        <taxon>Fusarium oxysporum species complex</taxon>
    </lineage>
</organism>
<dbReference type="Pfam" id="PF13374">
    <property type="entry name" value="TPR_10"/>
    <property type="match status" value="2"/>
</dbReference>
<dbReference type="AlphaFoldDB" id="X0L089"/>
<accession>X0L089</accession>
<dbReference type="InterPro" id="IPR011990">
    <property type="entry name" value="TPR-like_helical_dom_sf"/>
</dbReference>
<evidence type="ECO:0000259" key="1">
    <source>
        <dbReference type="Pfam" id="PF12770"/>
    </source>
</evidence>
<dbReference type="Gene3D" id="1.25.40.10">
    <property type="entry name" value="Tetratricopeptide repeat domain"/>
    <property type="match status" value="2"/>
</dbReference>
<dbReference type="PANTHER" id="PTHR19959:SF119">
    <property type="entry name" value="FUNGAL LIPASE-LIKE DOMAIN-CONTAINING PROTEIN"/>
    <property type="match status" value="1"/>
</dbReference>
<dbReference type="InterPro" id="IPR024983">
    <property type="entry name" value="CHAT_dom"/>
</dbReference>
<dbReference type="Proteomes" id="UP000030701">
    <property type="component" value="Unassembled WGS sequence"/>
</dbReference>
<protein>
    <recommendedName>
        <fullName evidence="1">CHAT domain-containing protein</fullName>
    </recommendedName>
</protein>
<reference evidence="2" key="2">
    <citation type="submission" date="2012-05" db="EMBL/GenBank/DDBJ databases">
        <title>The Genome Annotation of Fusarium oxysporum Cotton.</title>
        <authorList>
            <consortium name="The Broad Institute Genomics Platform"/>
            <person name="Ma L.-J."/>
            <person name="Corby-Kistler H."/>
            <person name="Broz K."/>
            <person name="Gale L.R."/>
            <person name="Jonkers W."/>
            <person name="O'Donnell K."/>
            <person name="Ploetz R."/>
            <person name="Steinberg C."/>
            <person name="Schwartz D.C."/>
            <person name="VanEtten H."/>
            <person name="Zhou S."/>
            <person name="Young S.K."/>
            <person name="Zeng Q."/>
            <person name="Gargeya S."/>
            <person name="Fitzgerald M."/>
            <person name="Abouelleil A."/>
            <person name="Alvarado L."/>
            <person name="Chapman S.B."/>
            <person name="Gainer-Dewar J."/>
            <person name="Goldberg J."/>
            <person name="Griggs A."/>
            <person name="Gujja S."/>
            <person name="Hansen M."/>
            <person name="Howarth C."/>
            <person name="Imamovic A."/>
            <person name="Ireland A."/>
            <person name="Larimer J."/>
            <person name="McCowan C."/>
            <person name="Murphy C."/>
            <person name="Pearson M."/>
            <person name="Poon T.W."/>
            <person name="Priest M."/>
            <person name="Roberts A."/>
            <person name="Saif S."/>
            <person name="Shea T."/>
            <person name="Sykes S."/>
            <person name="Wortman J."/>
            <person name="Nusbaum C."/>
            <person name="Birren B."/>
        </authorList>
    </citation>
    <scope>NUCLEOTIDE SEQUENCE</scope>
    <source>
        <strain evidence="2">25433</strain>
    </source>
</reference>
<dbReference type="SUPFAM" id="SSF48452">
    <property type="entry name" value="TPR-like"/>
    <property type="match status" value="2"/>
</dbReference>
<sequence>MAHQLSPSQSASMDSKYVIQQLEIDGADTPAFLTDRMRKAFSDYKRTGNRSDIELAVISAQKVLGITEENDPQRARTLHNLGVMLESRYERTGAMGDLEEAIGMARLNNLGNKLESLYEQTKAMDDLEEAIGMARQAFAAMPDDNPNRGVILHNLGNKLERRYEQTKAMGDLEEAISITRQAVAATPIGHPSRGGYLNNLGNKLESRYEQTKAMGDLEEAISVTRQAVTATPIGHPDLVSWLNNLGNKLSNRYERTRTIGDLEEAIKVARQALAAAPDNHPDRAGCLINLGIKLENRYKQTGATADLYEASVHLYEAWDTRTAIPFHRIKAAGRCIKLLTLQDKVTAAAKLGIDIIHLLPSVTTKLLDRTDQQYVVSTFAGVAADLCALLVALNQIDDAVLYLGQGRTVILGQLMDNRSDVSDLAKTHPEIALWYKELRNEVNTPTRSLEQDVAREHMLQQRIQATSELNTCIEEIRRTIPGHERFLLPQTAAEMQECAAGGTIVVVNITEYRSDAILISPTIIEAINLRDLLASDAKAWLEKDWSDRRRAERAAKNRDYSSYLTWLWHSCVKQVLDRLHALHESVGCELFRVWWIGSGLASSMPFHTAGIHDTSTDETAYHKIVSSYTPSIKALAHARQQDKDMKRTTGSLLVVTMPTTPPGGEKTPANLFGVDEEKKTILQLSKEHMSEEVMVQPSVDQVLPCLQHCCIAHFACHGWTEPSDPSKSGLILQRREEIRAGNGGNANDNEDKVVQDRLTVGRISEMKLKHARLAYLSACSTAQNKAEELSDEVIHVVSGFQVAGFPHVVGCLWPAKDRVCVEVASLFYSSLFGQAQSQWKDGKTAWALREAVLAVRTDDIEMPLNWAQFVHYGL</sequence>
<dbReference type="PANTHER" id="PTHR19959">
    <property type="entry name" value="KINESIN LIGHT CHAIN"/>
    <property type="match status" value="1"/>
</dbReference>
<dbReference type="EMBL" id="JH658067">
    <property type="protein sequence ID" value="EXM14336.1"/>
    <property type="molecule type" value="Genomic_DNA"/>
</dbReference>
<dbReference type="OrthoDB" id="9991317at2759"/>
<dbReference type="InterPro" id="IPR019734">
    <property type="entry name" value="TPR_rpt"/>
</dbReference>
<name>X0L089_FUSOX</name>
<feature type="domain" description="CHAT" evidence="1">
    <location>
        <begin position="563"/>
        <end position="873"/>
    </location>
</feature>
<reference evidence="2" key="1">
    <citation type="submission" date="2011-11" db="EMBL/GenBank/DDBJ databases">
        <title>The Genome Sequence of Fusarium oxysporum Cotton.</title>
        <authorList>
            <consortium name="The Broad Institute Genome Sequencing Platform"/>
            <person name="Ma L.-J."/>
            <person name="Gale L.R."/>
            <person name="Schwartz D.C."/>
            <person name="Zhou S."/>
            <person name="Corby-Kistler H."/>
            <person name="Young S.K."/>
            <person name="Zeng Q."/>
            <person name="Gargeya S."/>
            <person name="Fitzgerald M."/>
            <person name="Haas B."/>
            <person name="Abouelleil A."/>
            <person name="Alvarado L."/>
            <person name="Arachchi H.M."/>
            <person name="Berlin A."/>
            <person name="Brown A."/>
            <person name="Chapman S.B."/>
            <person name="Chen Z."/>
            <person name="Dunbar C."/>
            <person name="Freedman E."/>
            <person name="Gearin G."/>
            <person name="Goldberg J."/>
            <person name="Griggs A."/>
            <person name="Gujja S."/>
            <person name="Heiman D."/>
            <person name="Howarth C."/>
            <person name="Larson L."/>
            <person name="Lui A."/>
            <person name="MacDonald P.J.P."/>
            <person name="Montmayeur A."/>
            <person name="Murphy C."/>
            <person name="Neiman D."/>
            <person name="Pearson M."/>
            <person name="Priest M."/>
            <person name="Roberts A."/>
            <person name="Saif S."/>
            <person name="Shea T."/>
            <person name="Shenoy N."/>
            <person name="Sisk P."/>
            <person name="Stolte C."/>
            <person name="Sykes S."/>
            <person name="Wortman J."/>
            <person name="Nusbaum C."/>
            <person name="Birren B."/>
        </authorList>
    </citation>
    <scope>NUCLEOTIDE SEQUENCE [LARGE SCALE GENOMIC DNA]</scope>
    <source>
        <strain evidence="2">25433</strain>
    </source>
</reference>
<dbReference type="Pfam" id="PF12770">
    <property type="entry name" value="CHAT"/>
    <property type="match status" value="1"/>
</dbReference>
<dbReference type="HOGENOM" id="CLU_001305_5_1_1"/>
<dbReference type="SMART" id="SM00028">
    <property type="entry name" value="TPR"/>
    <property type="match status" value="4"/>
</dbReference>